<dbReference type="Proteomes" id="UP000006069">
    <property type="component" value="Unassembled WGS sequence"/>
</dbReference>
<evidence type="ECO:0008006" key="3">
    <source>
        <dbReference type="Google" id="ProtNLM"/>
    </source>
</evidence>
<dbReference type="HOGENOM" id="CLU_090665_1_0_11"/>
<dbReference type="GO" id="GO:0003677">
    <property type="term" value="F:DNA binding"/>
    <property type="evidence" value="ECO:0007669"/>
    <property type="project" value="InterPro"/>
</dbReference>
<reference evidence="1 2" key="1">
    <citation type="submission" date="2012-08" db="EMBL/GenBank/DDBJ databases">
        <title>The Genome Sequence of Slackia piriformis YIT 12062.</title>
        <authorList>
            <consortium name="The Broad Institute Genome Sequencing Platform"/>
            <person name="Earl A."/>
            <person name="Ward D."/>
            <person name="Feldgarden M."/>
            <person name="Gevers D."/>
            <person name="Morotomi M."/>
            <person name="Walker B."/>
            <person name="Young S.K."/>
            <person name="Zeng Q."/>
            <person name="Gargeya S."/>
            <person name="Fitzgerald M."/>
            <person name="Haas B."/>
            <person name="Abouelleil A."/>
            <person name="Alvarado L."/>
            <person name="Arachchi H.M."/>
            <person name="Berlin A.M."/>
            <person name="Chapman S.B."/>
            <person name="Goldberg J."/>
            <person name="Griggs A."/>
            <person name="Gujja S."/>
            <person name="Hansen M."/>
            <person name="Howarth C."/>
            <person name="Imamovic A."/>
            <person name="Larimer J."/>
            <person name="McCowen C."/>
            <person name="Montmayeur A."/>
            <person name="Murphy C."/>
            <person name="Neiman D."/>
            <person name="Pearson M."/>
            <person name="Priest M."/>
            <person name="Roberts A."/>
            <person name="Saif S."/>
            <person name="Shea T."/>
            <person name="Sisk P."/>
            <person name="Sykes S."/>
            <person name="Wortman J."/>
            <person name="Nusbaum C."/>
            <person name="Birren B."/>
        </authorList>
    </citation>
    <scope>NUCLEOTIDE SEQUENCE [LARGE SCALE GENOMIC DNA]</scope>
    <source>
        <strain evidence="1 2">YIT 12062</strain>
    </source>
</reference>
<dbReference type="Pfam" id="PF09553">
    <property type="entry name" value="RE_Eco47II"/>
    <property type="match status" value="1"/>
</dbReference>
<sequence length="229" mass="25645">MSDIHHGYGLDWIDEDALYEVVKHVFENSIEKAKSSKLSAPPDPFTIAAQAVLFGQPADSMMAFEKLRGVNKTISNAVGNLHQSVLGLADGWDNLGSNGGVVDLIVHETPYSKPVHVEVKNRYNTIKASDEKDIWDKLDMLARTNASVSYLVQIVPKVPVRYDKPWRVSGRPERDNVRCCDGATAYTWAFGRETALEELYDVFPDILSDVIHSDYDKSGMMKYYSISMP</sequence>
<organism evidence="1 2">
    <name type="scientific">Slackia piriformis YIT 12062</name>
    <dbReference type="NCBI Taxonomy" id="742818"/>
    <lineage>
        <taxon>Bacteria</taxon>
        <taxon>Bacillati</taxon>
        <taxon>Actinomycetota</taxon>
        <taxon>Coriobacteriia</taxon>
        <taxon>Eggerthellales</taxon>
        <taxon>Eggerthellaceae</taxon>
        <taxon>Slackia</taxon>
    </lineage>
</organism>
<evidence type="ECO:0000313" key="2">
    <source>
        <dbReference type="Proteomes" id="UP000006069"/>
    </source>
</evidence>
<dbReference type="EMBL" id="ADMD01000002">
    <property type="protein sequence ID" value="EJZ84357.1"/>
    <property type="molecule type" value="Genomic_DNA"/>
</dbReference>
<evidence type="ECO:0000313" key="1">
    <source>
        <dbReference type="EMBL" id="EJZ84357.1"/>
    </source>
</evidence>
<comment type="caution">
    <text evidence="1">The sequence shown here is derived from an EMBL/GenBank/DDBJ whole genome shotgun (WGS) entry which is preliminary data.</text>
</comment>
<dbReference type="AlphaFoldDB" id="K0YL64"/>
<dbReference type="GO" id="GO:0009307">
    <property type="term" value="P:DNA restriction-modification system"/>
    <property type="evidence" value="ECO:0007669"/>
    <property type="project" value="InterPro"/>
</dbReference>
<keyword evidence="2" id="KW-1185">Reference proteome</keyword>
<proteinExistence type="predicted"/>
<dbReference type="OrthoDB" id="9806692at2"/>
<dbReference type="GO" id="GO:0009036">
    <property type="term" value="F:type II site-specific deoxyribonuclease activity"/>
    <property type="evidence" value="ECO:0007669"/>
    <property type="project" value="InterPro"/>
</dbReference>
<protein>
    <recommendedName>
        <fullName evidence="3">Eco47II restriction endonuclease</fullName>
    </recommendedName>
</protein>
<dbReference type="RefSeq" id="WP_009138895.1">
    <property type="nucleotide sequence ID" value="NZ_JH815198.1"/>
</dbReference>
<accession>K0YL64</accession>
<gene>
    <name evidence="1" type="ORF">HMPREF9451_00667</name>
</gene>
<dbReference type="InParanoid" id="K0YL64"/>
<dbReference type="eggNOG" id="ENOG5031UX3">
    <property type="taxonomic scope" value="Bacteria"/>
</dbReference>
<name>K0YL64_9ACTN</name>
<dbReference type="InterPro" id="IPR019057">
    <property type="entry name" value="Restrct_endonuc_II_Eco47II"/>
</dbReference>